<organism evidence="1">
    <name type="scientific">mine drainage metagenome</name>
    <dbReference type="NCBI Taxonomy" id="410659"/>
    <lineage>
        <taxon>unclassified sequences</taxon>
        <taxon>metagenomes</taxon>
        <taxon>ecological metagenomes</taxon>
    </lineage>
</organism>
<name>A0A1J5P455_9ZZZZ</name>
<comment type="caution">
    <text evidence="1">The sequence shown here is derived from an EMBL/GenBank/DDBJ whole genome shotgun (WGS) entry which is preliminary data.</text>
</comment>
<gene>
    <name evidence="1" type="ORF">GALL_524800</name>
</gene>
<protein>
    <submittedName>
        <fullName evidence="1">Uncharacterized protein</fullName>
    </submittedName>
</protein>
<reference evidence="1" key="1">
    <citation type="submission" date="2016-10" db="EMBL/GenBank/DDBJ databases">
        <title>Sequence of Gallionella enrichment culture.</title>
        <authorList>
            <person name="Poehlein A."/>
            <person name="Muehling M."/>
            <person name="Daniel R."/>
        </authorList>
    </citation>
    <scope>NUCLEOTIDE SEQUENCE</scope>
</reference>
<accession>A0A1J5P455</accession>
<dbReference type="AlphaFoldDB" id="A0A1J5P455"/>
<proteinExistence type="predicted"/>
<dbReference type="EMBL" id="MLJW01006934">
    <property type="protein sequence ID" value="OIQ65958.1"/>
    <property type="molecule type" value="Genomic_DNA"/>
</dbReference>
<sequence length="71" mass="7913">MLLGLEFQIGNKFRACNYITANIAKGLAECAGNNVHLVKSIIHFYYAPARFPGYPYTMCIVNNQVSAIAMR</sequence>
<evidence type="ECO:0000313" key="1">
    <source>
        <dbReference type="EMBL" id="OIQ65958.1"/>
    </source>
</evidence>